<gene>
    <name evidence="3" type="ORF">ETQ85_01035</name>
</gene>
<evidence type="ECO:0000256" key="1">
    <source>
        <dbReference type="SAM" id="MobiDB-lite"/>
    </source>
</evidence>
<feature type="compositionally biased region" description="Low complexity" evidence="1">
    <location>
        <begin position="203"/>
        <end position="213"/>
    </location>
</feature>
<dbReference type="OrthoDB" id="9181566at2"/>
<protein>
    <recommendedName>
        <fullName evidence="5">Kazal-like domain-containing protein</fullName>
    </recommendedName>
</protein>
<feature type="region of interest" description="Disordered" evidence="1">
    <location>
        <begin position="127"/>
        <end position="146"/>
    </location>
</feature>
<sequence>MTLLHALHRLLLACLLAILWPGAAFAMLSEVYDGVLLPDSFENPITITIEVREQGSTLIGRVKTGPPLNTSSPIYVGENNSGKCKIRTPITPTITLRLFGSCHQTLYEGTYTTLTVSQEARSHGIFRMQPRQPKKKETEEEKNRSIKALPPADTLTDCIRSNTRCLLGCPRGDYNVEFLCSNRCRQKFQSCKSKSNQPPATAPTPEAVPAEPR</sequence>
<comment type="caution">
    <text evidence="3">The sequence shown here is derived from an EMBL/GenBank/DDBJ whole genome shotgun (WGS) entry which is preliminary data.</text>
</comment>
<name>A0A6C2D6R2_9RHOO</name>
<feature type="signal peptide" evidence="2">
    <location>
        <begin position="1"/>
        <end position="26"/>
    </location>
</feature>
<dbReference type="Proteomes" id="UP000389128">
    <property type="component" value="Unassembled WGS sequence"/>
</dbReference>
<proteinExistence type="predicted"/>
<feature type="region of interest" description="Disordered" evidence="1">
    <location>
        <begin position="190"/>
        <end position="213"/>
    </location>
</feature>
<keyword evidence="2" id="KW-0732">Signal</keyword>
<keyword evidence="4" id="KW-1185">Reference proteome</keyword>
<accession>A0A6C2D6R2</accession>
<dbReference type="EMBL" id="SDKK01000001">
    <property type="protein sequence ID" value="TYC62168.1"/>
    <property type="molecule type" value="Genomic_DNA"/>
</dbReference>
<dbReference type="AlphaFoldDB" id="A0A6C2D6R2"/>
<evidence type="ECO:0008006" key="5">
    <source>
        <dbReference type="Google" id="ProtNLM"/>
    </source>
</evidence>
<evidence type="ECO:0000256" key="2">
    <source>
        <dbReference type="SAM" id="SignalP"/>
    </source>
</evidence>
<dbReference type="RefSeq" id="WP_148577258.1">
    <property type="nucleotide sequence ID" value="NZ_JAVEUW010000068.1"/>
</dbReference>
<evidence type="ECO:0000313" key="4">
    <source>
        <dbReference type="Proteomes" id="UP000389128"/>
    </source>
</evidence>
<feature type="compositionally biased region" description="Basic and acidic residues" evidence="1">
    <location>
        <begin position="135"/>
        <end position="144"/>
    </location>
</feature>
<feature type="chain" id="PRO_5025674313" description="Kazal-like domain-containing protein" evidence="2">
    <location>
        <begin position="27"/>
        <end position="213"/>
    </location>
</feature>
<reference evidence="3 4" key="1">
    <citation type="submission" date="2019-01" db="EMBL/GenBank/DDBJ databases">
        <title>Zoogloea oleivorans genome sequencing and assembly.</title>
        <authorList>
            <person name="Tancsics A."/>
            <person name="Farkas M."/>
            <person name="Kriszt B."/>
            <person name="Maroti G."/>
            <person name="Horvath B."/>
        </authorList>
    </citation>
    <scope>NUCLEOTIDE SEQUENCE [LARGE SCALE GENOMIC DNA]</scope>
    <source>
        <strain evidence="3 4">Buc</strain>
    </source>
</reference>
<organism evidence="3 4">
    <name type="scientific">Zoogloea oleivorans</name>
    <dbReference type="NCBI Taxonomy" id="1552750"/>
    <lineage>
        <taxon>Bacteria</taxon>
        <taxon>Pseudomonadati</taxon>
        <taxon>Pseudomonadota</taxon>
        <taxon>Betaproteobacteria</taxon>
        <taxon>Rhodocyclales</taxon>
        <taxon>Zoogloeaceae</taxon>
        <taxon>Zoogloea</taxon>
    </lineage>
</organism>
<evidence type="ECO:0000313" key="3">
    <source>
        <dbReference type="EMBL" id="TYC62168.1"/>
    </source>
</evidence>